<dbReference type="SUPFAM" id="SSF81383">
    <property type="entry name" value="F-box domain"/>
    <property type="match status" value="1"/>
</dbReference>
<proteinExistence type="predicted"/>
<dbReference type="WBParaSite" id="PTRK_0000294450.1">
    <property type="protein sequence ID" value="PTRK_0000294450.1"/>
    <property type="gene ID" value="PTRK_0000294450"/>
</dbReference>
<dbReference type="Pfam" id="PF00646">
    <property type="entry name" value="F-box"/>
    <property type="match status" value="1"/>
</dbReference>
<protein>
    <submittedName>
        <fullName evidence="3">F-box domain-containing protein</fullName>
    </submittedName>
</protein>
<name>A0A0N4Z6Y9_PARTI</name>
<keyword evidence="2" id="KW-1185">Reference proteome</keyword>
<dbReference type="InterPro" id="IPR036047">
    <property type="entry name" value="F-box-like_dom_sf"/>
</dbReference>
<dbReference type="Gene3D" id="1.20.1280.50">
    <property type="match status" value="1"/>
</dbReference>
<evidence type="ECO:0000313" key="3">
    <source>
        <dbReference type="WBParaSite" id="PTRK_0000294450.1"/>
    </source>
</evidence>
<evidence type="ECO:0000259" key="1">
    <source>
        <dbReference type="PROSITE" id="PS50181"/>
    </source>
</evidence>
<dbReference type="InterPro" id="IPR001810">
    <property type="entry name" value="F-box_dom"/>
</dbReference>
<reference evidence="3" key="1">
    <citation type="submission" date="2017-02" db="UniProtKB">
        <authorList>
            <consortium name="WormBaseParasite"/>
        </authorList>
    </citation>
    <scope>IDENTIFICATION</scope>
</reference>
<feature type="domain" description="F-box" evidence="1">
    <location>
        <begin position="1"/>
        <end position="44"/>
    </location>
</feature>
<dbReference type="SMART" id="SM00256">
    <property type="entry name" value="FBOX"/>
    <property type="match status" value="1"/>
</dbReference>
<evidence type="ECO:0000313" key="2">
    <source>
        <dbReference type="Proteomes" id="UP000038045"/>
    </source>
</evidence>
<sequence length="148" mass="17808">MEIINLSDQIIVKIFTYIDYSNLINVRSVCKKFLNIIENNFDKLDRIRIKELKISSVDRETFNIIAEPYSYHREYCAFTDKKNISLNEVEFYLKRFKYDKMDNISLHNVGCNELFKIMNKCFDDELKASEVILTICQFYFSDELKKFF</sequence>
<dbReference type="PROSITE" id="PS50181">
    <property type="entry name" value="FBOX"/>
    <property type="match status" value="1"/>
</dbReference>
<dbReference type="Proteomes" id="UP000038045">
    <property type="component" value="Unplaced"/>
</dbReference>
<dbReference type="AlphaFoldDB" id="A0A0N4Z6Y9"/>
<accession>A0A0N4Z6Y9</accession>
<organism evidence="2 3">
    <name type="scientific">Parastrongyloides trichosuri</name>
    <name type="common">Possum-specific nematode worm</name>
    <dbReference type="NCBI Taxonomy" id="131310"/>
    <lineage>
        <taxon>Eukaryota</taxon>
        <taxon>Metazoa</taxon>
        <taxon>Ecdysozoa</taxon>
        <taxon>Nematoda</taxon>
        <taxon>Chromadorea</taxon>
        <taxon>Rhabditida</taxon>
        <taxon>Tylenchina</taxon>
        <taxon>Panagrolaimomorpha</taxon>
        <taxon>Strongyloidoidea</taxon>
        <taxon>Strongyloididae</taxon>
        <taxon>Parastrongyloides</taxon>
    </lineage>
</organism>
<dbReference type="CDD" id="cd09917">
    <property type="entry name" value="F-box_SF"/>
    <property type="match status" value="1"/>
</dbReference>